<dbReference type="Pfam" id="PF13376">
    <property type="entry name" value="OmdA"/>
    <property type="match status" value="1"/>
</dbReference>
<sequence length="347" mass="38308">MASMEMNPKVDAVLEKAPKWQEEFAKLRAIALGFPLKEELKWGQPCYSLDGANVLLIHGFKDYCALLFFKGALLKDAKGLLVQQTGNVQAARQLRFKDAGEISKLEAVVKAYIKEAMEVEKAGLKVELKKTTEFEVPVEFQAAMGKDAKLKAAFEALTPGRQRGYLLHFAAAKQSKTREARIDKCMSQILAGKGLTDPPAEKKDRPGKLEKNSDGVVLLSGGNPQIAKGYGDAPVQAYIEAMPGWKRDIGRQLDDLVTRTVPGVKKAVKWNSPFYGVEGKGWFLNVHCLTKYVKVTFFAGKSLKPNPPGSTPKSGESSWIDIHEGKFDEAQMTKWLKQAAKLPGWIP</sequence>
<proteinExistence type="predicted"/>
<feature type="domain" description="YdhG-like" evidence="2">
    <location>
        <begin position="20"/>
        <end position="117"/>
    </location>
</feature>
<evidence type="ECO:0000256" key="1">
    <source>
        <dbReference type="SAM" id="MobiDB-lite"/>
    </source>
</evidence>
<accession>A0ABT3FIJ9</accession>
<evidence type="ECO:0000313" key="4">
    <source>
        <dbReference type="Proteomes" id="UP001207930"/>
    </source>
</evidence>
<dbReference type="SUPFAM" id="SSF159888">
    <property type="entry name" value="YdhG-like"/>
    <property type="match status" value="2"/>
</dbReference>
<feature type="compositionally biased region" description="Basic and acidic residues" evidence="1">
    <location>
        <begin position="199"/>
        <end position="213"/>
    </location>
</feature>
<gene>
    <name evidence="3" type="ORF">OKA04_01535</name>
</gene>
<protein>
    <submittedName>
        <fullName evidence="3">DUF1801 domain-containing protein</fullName>
    </submittedName>
</protein>
<evidence type="ECO:0000259" key="2">
    <source>
        <dbReference type="Pfam" id="PF08818"/>
    </source>
</evidence>
<comment type="caution">
    <text evidence="3">The sequence shown here is derived from an EMBL/GenBank/DDBJ whole genome shotgun (WGS) entry which is preliminary data.</text>
</comment>
<evidence type="ECO:0000313" key="3">
    <source>
        <dbReference type="EMBL" id="MCW1883391.1"/>
    </source>
</evidence>
<dbReference type="Proteomes" id="UP001207930">
    <property type="component" value="Unassembled WGS sequence"/>
</dbReference>
<organism evidence="3 4">
    <name type="scientific">Luteolibacter flavescens</name>
    <dbReference type="NCBI Taxonomy" id="1859460"/>
    <lineage>
        <taxon>Bacteria</taxon>
        <taxon>Pseudomonadati</taxon>
        <taxon>Verrucomicrobiota</taxon>
        <taxon>Verrucomicrobiia</taxon>
        <taxon>Verrucomicrobiales</taxon>
        <taxon>Verrucomicrobiaceae</taxon>
        <taxon>Luteolibacter</taxon>
    </lineage>
</organism>
<keyword evidence="4" id="KW-1185">Reference proteome</keyword>
<dbReference type="Gene3D" id="3.90.1150.200">
    <property type="match status" value="1"/>
</dbReference>
<feature type="domain" description="YdhG-like" evidence="2">
    <location>
        <begin position="246"/>
        <end position="339"/>
    </location>
</feature>
<dbReference type="EMBL" id="JAPDDS010000001">
    <property type="protein sequence ID" value="MCW1883391.1"/>
    <property type="molecule type" value="Genomic_DNA"/>
</dbReference>
<dbReference type="InterPro" id="IPR014922">
    <property type="entry name" value="YdhG-like"/>
</dbReference>
<name>A0ABT3FIJ9_9BACT</name>
<dbReference type="Pfam" id="PF08818">
    <property type="entry name" value="DUF1801"/>
    <property type="match status" value="2"/>
</dbReference>
<feature type="region of interest" description="Disordered" evidence="1">
    <location>
        <begin position="193"/>
        <end position="214"/>
    </location>
</feature>
<reference evidence="3 4" key="1">
    <citation type="submission" date="2022-10" db="EMBL/GenBank/DDBJ databases">
        <title>Luteolibacter flavescens strain MCCC 1K03193, whole genome shotgun sequencing project.</title>
        <authorList>
            <person name="Zhao G."/>
            <person name="Shen L."/>
        </authorList>
    </citation>
    <scope>NUCLEOTIDE SEQUENCE [LARGE SCALE GENOMIC DNA]</scope>
    <source>
        <strain evidence="3 4">MCCC 1K03193</strain>
    </source>
</reference>